<sequence length="83" mass="9811">MDRMYRVMGFWTGIFAVMFYLGHMTQTSLLFFGQTVFFILLSYLKLSERMYIYIFGAYLTIFFVGFTYWTTFMMVPGAETGGH</sequence>
<keyword evidence="3" id="KW-1185">Reference proteome</keyword>
<dbReference type="InterPro" id="IPR020254">
    <property type="entry name" value="DUF2626"/>
</dbReference>
<protein>
    <recommendedName>
        <fullName evidence="4">DUF2626 domain-containing protein</fullName>
    </recommendedName>
</protein>
<evidence type="ECO:0008006" key="4">
    <source>
        <dbReference type="Google" id="ProtNLM"/>
    </source>
</evidence>
<keyword evidence="1" id="KW-1133">Transmembrane helix</keyword>
<dbReference type="RefSeq" id="WP_204415750.1">
    <property type="nucleotide sequence ID" value="NZ_JAFBED010000004.1"/>
</dbReference>
<reference evidence="2 3" key="1">
    <citation type="submission" date="2021-01" db="EMBL/GenBank/DDBJ databases">
        <title>Genomic Encyclopedia of Type Strains, Phase IV (KMG-IV): sequencing the most valuable type-strain genomes for metagenomic binning, comparative biology and taxonomic classification.</title>
        <authorList>
            <person name="Goeker M."/>
        </authorList>
    </citation>
    <scope>NUCLEOTIDE SEQUENCE [LARGE SCALE GENOMIC DNA]</scope>
    <source>
        <strain evidence="2 3">DSM 25879</strain>
    </source>
</reference>
<evidence type="ECO:0000256" key="1">
    <source>
        <dbReference type="SAM" id="Phobius"/>
    </source>
</evidence>
<evidence type="ECO:0000313" key="2">
    <source>
        <dbReference type="EMBL" id="MBM7620213.1"/>
    </source>
</evidence>
<feature type="transmembrane region" description="Helical" evidence="1">
    <location>
        <begin position="51"/>
        <end position="69"/>
    </location>
</feature>
<accession>A0ABS2P0E8</accession>
<dbReference type="Proteomes" id="UP000737402">
    <property type="component" value="Unassembled WGS sequence"/>
</dbReference>
<name>A0ABS2P0E8_9BACI</name>
<organism evidence="2 3">
    <name type="scientific">Sutcliffiella tianshenii</name>
    <dbReference type="NCBI Taxonomy" id="1463404"/>
    <lineage>
        <taxon>Bacteria</taxon>
        <taxon>Bacillati</taxon>
        <taxon>Bacillota</taxon>
        <taxon>Bacilli</taxon>
        <taxon>Bacillales</taxon>
        <taxon>Bacillaceae</taxon>
        <taxon>Sutcliffiella</taxon>
    </lineage>
</organism>
<dbReference type="Pfam" id="PF11117">
    <property type="entry name" value="DUF2626"/>
    <property type="match status" value="1"/>
</dbReference>
<gene>
    <name evidence="2" type="ORF">JOC95_002066</name>
</gene>
<comment type="caution">
    <text evidence="2">The sequence shown here is derived from an EMBL/GenBank/DDBJ whole genome shotgun (WGS) entry which is preliminary data.</text>
</comment>
<keyword evidence="1" id="KW-0812">Transmembrane</keyword>
<evidence type="ECO:0000313" key="3">
    <source>
        <dbReference type="Proteomes" id="UP000737402"/>
    </source>
</evidence>
<keyword evidence="1" id="KW-0472">Membrane</keyword>
<feature type="transmembrane region" description="Helical" evidence="1">
    <location>
        <begin position="29"/>
        <end position="44"/>
    </location>
</feature>
<dbReference type="EMBL" id="JAFBED010000004">
    <property type="protein sequence ID" value="MBM7620213.1"/>
    <property type="molecule type" value="Genomic_DNA"/>
</dbReference>
<feature type="transmembrane region" description="Helical" evidence="1">
    <location>
        <begin position="7"/>
        <end position="23"/>
    </location>
</feature>
<proteinExistence type="predicted"/>